<protein>
    <submittedName>
        <fullName evidence="2">Uncharacterized protein</fullName>
    </submittedName>
</protein>
<accession>A0A6C0ERA3</accession>
<evidence type="ECO:0000313" key="2">
    <source>
        <dbReference type="EMBL" id="QHT31252.1"/>
    </source>
</evidence>
<reference evidence="2" key="1">
    <citation type="journal article" date="2020" name="Nature">
        <title>Giant virus diversity and host interactions through global metagenomics.</title>
        <authorList>
            <person name="Schulz F."/>
            <person name="Roux S."/>
            <person name="Paez-Espino D."/>
            <person name="Jungbluth S."/>
            <person name="Walsh D.A."/>
            <person name="Denef V.J."/>
            <person name="McMahon K.D."/>
            <person name="Konstantinidis K.T."/>
            <person name="Eloe-Fadrosh E.A."/>
            <person name="Kyrpides N.C."/>
            <person name="Woyke T."/>
        </authorList>
    </citation>
    <scope>NUCLEOTIDE SEQUENCE</scope>
    <source>
        <strain evidence="2">GVMAG-M-3300009155-2</strain>
    </source>
</reference>
<evidence type="ECO:0000256" key="1">
    <source>
        <dbReference type="SAM" id="MobiDB-lite"/>
    </source>
</evidence>
<dbReference type="AlphaFoldDB" id="A0A6C0ERA3"/>
<sequence>MSNYYSNYSAYLGANRCCNLKVQGPQGPVGPQGPAIIGPAGVQGMTGPQGPQGPQGRGCKGDQGPPGSSVAVVTSGLDGSNIVITSNNAQFVGNVLTVNVAAGKTVLLIANIQFLLAASSYEVALTIGYGTTSTPSLSYTNLANNAIFSSTDISVANSSGEQNNLTTSLTCTNVSTSYVGSGLSTTVIHQPLVSGTYYYSMRIVSDKSSLLSSYYENASLTALVI</sequence>
<name>A0A6C0ERA3_9ZZZZ</name>
<organism evidence="2">
    <name type="scientific">viral metagenome</name>
    <dbReference type="NCBI Taxonomy" id="1070528"/>
    <lineage>
        <taxon>unclassified sequences</taxon>
        <taxon>metagenomes</taxon>
        <taxon>organismal metagenomes</taxon>
    </lineage>
</organism>
<feature type="compositionally biased region" description="Low complexity" evidence="1">
    <location>
        <begin position="32"/>
        <end position="52"/>
    </location>
</feature>
<feature type="region of interest" description="Disordered" evidence="1">
    <location>
        <begin position="29"/>
        <end position="68"/>
    </location>
</feature>
<proteinExistence type="predicted"/>
<dbReference type="EMBL" id="MN738917">
    <property type="protein sequence ID" value="QHT31252.1"/>
    <property type="molecule type" value="Genomic_DNA"/>
</dbReference>